<evidence type="ECO:0000256" key="1">
    <source>
        <dbReference type="SAM" id="MobiDB-lite"/>
    </source>
</evidence>
<accession>A0A9W8S0V3</accession>
<dbReference type="OrthoDB" id="5102879at2759"/>
<proteinExistence type="predicted"/>
<gene>
    <name evidence="2" type="ORF">NW762_006649</name>
</gene>
<name>A0A9W8S0V3_9HYPO</name>
<dbReference type="EMBL" id="JAOQAZ010000011">
    <property type="protein sequence ID" value="KAJ4263036.1"/>
    <property type="molecule type" value="Genomic_DNA"/>
</dbReference>
<comment type="caution">
    <text evidence="2">The sequence shown here is derived from an EMBL/GenBank/DDBJ whole genome shotgun (WGS) entry which is preliminary data.</text>
</comment>
<feature type="compositionally biased region" description="Basic residues" evidence="1">
    <location>
        <begin position="1"/>
        <end position="13"/>
    </location>
</feature>
<evidence type="ECO:0000313" key="3">
    <source>
        <dbReference type="Proteomes" id="UP001152049"/>
    </source>
</evidence>
<organism evidence="2 3">
    <name type="scientific">Fusarium torreyae</name>
    <dbReference type="NCBI Taxonomy" id="1237075"/>
    <lineage>
        <taxon>Eukaryota</taxon>
        <taxon>Fungi</taxon>
        <taxon>Dikarya</taxon>
        <taxon>Ascomycota</taxon>
        <taxon>Pezizomycotina</taxon>
        <taxon>Sordariomycetes</taxon>
        <taxon>Hypocreomycetidae</taxon>
        <taxon>Hypocreales</taxon>
        <taxon>Nectriaceae</taxon>
        <taxon>Fusarium</taxon>
    </lineage>
</organism>
<feature type="compositionally biased region" description="Basic and acidic residues" evidence="1">
    <location>
        <begin position="14"/>
        <end position="35"/>
    </location>
</feature>
<reference evidence="2" key="1">
    <citation type="submission" date="2022-09" db="EMBL/GenBank/DDBJ databases">
        <title>Fusarium specimens isolated from Avocado Roots.</title>
        <authorList>
            <person name="Stajich J."/>
            <person name="Roper C."/>
            <person name="Heimlech-Rivalta G."/>
        </authorList>
    </citation>
    <scope>NUCLEOTIDE SEQUENCE</scope>
    <source>
        <strain evidence="2">CF00136</strain>
    </source>
</reference>
<feature type="compositionally biased region" description="Basic and acidic residues" evidence="1">
    <location>
        <begin position="52"/>
        <end position="66"/>
    </location>
</feature>
<keyword evidence="3" id="KW-1185">Reference proteome</keyword>
<feature type="region of interest" description="Disordered" evidence="1">
    <location>
        <begin position="1"/>
        <end position="69"/>
    </location>
</feature>
<sequence>MSRNRPSSHRRRKMREEREKARQFSAKREKEDEQLIARAATRGPSRAKAPKTPKDKPTSNGKDTDSVPRFYKCNHRRLPDRLYYRRIERTDHRYLGFERRINALLDGMIAKGCADLDARERRDSAERSHFKLKVERRLDQMHRDLDFGTNRLFRLEKKVKDLTINLNEAMLVIGDLQEDAARERRRRRKKQNRAEAEIEMDEEFLDLEQSLGL</sequence>
<dbReference type="AlphaFoldDB" id="A0A9W8S0V3"/>
<evidence type="ECO:0000313" key="2">
    <source>
        <dbReference type="EMBL" id="KAJ4263036.1"/>
    </source>
</evidence>
<dbReference type="Proteomes" id="UP001152049">
    <property type="component" value="Unassembled WGS sequence"/>
</dbReference>
<protein>
    <submittedName>
        <fullName evidence="2">Uncharacterized protein</fullName>
    </submittedName>
</protein>